<dbReference type="EMBL" id="JBHSAY010000009">
    <property type="protein sequence ID" value="MFC4132317.1"/>
    <property type="molecule type" value="Genomic_DNA"/>
</dbReference>
<feature type="transmembrane region" description="Helical" evidence="1">
    <location>
        <begin position="30"/>
        <end position="51"/>
    </location>
</feature>
<organism evidence="2 3">
    <name type="scientific">Hamadaea flava</name>
    <dbReference type="NCBI Taxonomy" id="1742688"/>
    <lineage>
        <taxon>Bacteria</taxon>
        <taxon>Bacillati</taxon>
        <taxon>Actinomycetota</taxon>
        <taxon>Actinomycetes</taxon>
        <taxon>Micromonosporales</taxon>
        <taxon>Micromonosporaceae</taxon>
        <taxon>Hamadaea</taxon>
    </lineage>
</organism>
<evidence type="ECO:0000313" key="3">
    <source>
        <dbReference type="Proteomes" id="UP001595816"/>
    </source>
</evidence>
<feature type="transmembrane region" description="Helical" evidence="1">
    <location>
        <begin position="58"/>
        <end position="79"/>
    </location>
</feature>
<dbReference type="Proteomes" id="UP001595816">
    <property type="component" value="Unassembled WGS sequence"/>
</dbReference>
<protein>
    <submittedName>
        <fullName evidence="2">Uncharacterized protein</fullName>
    </submittedName>
</protein>
<proteinExistence type="predicted"/>
<evidence type="ECO:0000313" key="2">
    <source>
        <dbReference type="EMBL" id="MFC4132317.1"/>
    </source>
</evidence>
<sequence>MNEQPLSPQAALDAVHSARAAGDPLNPPNWYAPVSLGLLVGGVAVAGLASFARNPVRMAGGILGITLFVAWIALTLYAVRTWRRQGYIPRDAQPAGLLAAPRARQAVTIPLATAAVVALIAGLAGVGWALGVACLLSATAVALTGIRRASS</sequence>
<evidence type="ECO:0000256" key="1">
    <source>
        <dbReference type="SAM" id="Phobius"/>
    </source>
</evidence>
<feature type="transmembrane region" description="Helical" evidence="1">
    <location>
        <begin position="111"/>
        <end position="143"/>
    </location>
</feature>
<name>A0ABV8LMT5_9ACTN</name>
<dbReference type="RefSeq" id="WP_253753465.1">
    <property type="nucleotide sequence ID" value="NZ_JAMZDZ010000001.1"/>
</dbReference>
<keyword evidence="1" id="KW-0812">Transmembrane</keyword>
<keyword evidence="1" id="KW-0472">Membrane</keyword>
<comment type="caution">
    <text evidence="2">The sequence shown here is derived from an EMBL/GenBank/DDBJ whole genome shotgun (WGS) entry which is preliminary data.</text>
</comment>
<keyword evidence="3" id="KW-1185">Reference proteome</keyword>
<accession>A0ABV8LMT5</accession>
<keyword evidence="1" id="KW-1133">Transmembrane helix</keyword>
<gene>
    <name evidence="2" type="ORF">ACFOZ4_17055</name>
</gene>
<reference evidence="3" key="1">
    <citation type="journal article" date="2019" name="Int. J. Syst. Evol. Microbiol.">
        <title>The Global Catalogue of Microorganisms (GCM) 10K type strain sequencing project: providing services to taxonomists for standard genome sequencing and annotation.</title>
        <authorList>
            <consortium name="The Broad Institute Genomics Platform"/>
            <consortium name="The Broad Institute Genome Sequencing Center for Infectious Disease"/>
            <person name="Wu L."/>
            <person name="Ma J."/>
        </authorList>
    </citation>
    <scope>NUCLEOTIDE SEQUENCE [LARGE SCALE GENOMIC DNA]</scope>
    <source>
        <strain evidence="3">CGMCC 4.7289</strain>
    </source>
</reference>